<gene>
    <name evidence="8" type="ORF">NXF25_010455</name>
</gene>
<dbReference type="GO" id="GO:0042073">
    <property type="term" value="P:intraciliary transport"/>
    <property type="evidence" value="ECO:0007669"/>
    <property type="project" value="TreeGrafter"/>
</dbReference>
<comment type="caution">
    <text evidence="8">The sequence shown here is derived from an EMBL/GenBank/DDBJ whole genome shotgun (WGS) entry which is preliminary data.</text>
</comment>
<keyword evidence="2 5" id="KW-0175">Coiled coil</keyword>
<evidence type="ECO:0000256" key="4">
    <source>
        <dbReference type="ARBA" id="ARBA00041402"/>
    </source>
</evidence>
<evidence type="ECO:0000313" key="9">
    <source>
        <dbReference type="Proteomes" id="UP001474421"/>
    </source>
</evidence>
<reference evidence="8 9" key="1">
    <citation type="journal article" date="2024" name="Proc. Natl. Acad. Sci. U.S.A.">
        <title>The genetic regulatory architecture and epigenomic basis for age-related changes in rattlesnake venom.</title>
        <authorList>
            <person name="Hogan M.P."/>
            <person name="Holding M.L."/>
            <person name="Nystrom G.S."/>
            <person name="Colston T.J."/>
            <person name="Bartlett D.A."/>
            <person name="Mason A.J."/>
            <person name="Ellsworth S.A."/>
            <person name="Rautsaw R.M."/>
            <person name="Lawrence K.C."/>
            <person name="Strickland J.L."/>
            <person name="He B."/>
            <person name="Fraser P."/>
            <person name="Margres M.J."/>
            <person name="Gilbert D.M."/>
            <person name="Gibbs H.L."/>
            <person name="Parkinson C.L."/>
            <person name="Rokyta D.R."/>
        </authorList>
    </citation>
    <scope>NUCLEOTIDE SEQUENCE [LARGE SCALE GENOMIC DNA]</scope>
    <source>
        <strain evidence="8">DRR0105</strain>
    </source>
</reference>
<comment type="similarity">
    <text evidence="1">Belongs to the LCA5 family.</text>
</comment>
<name>A0AAW1BJ71_CROAD</name>
<evidence type="ECO:0000259" key="7">
    <source>
        <dbReference type="Pfam" id="PF15619"/>
    </source>
</evidence>
<protein>
    <recommendedName>
        <fullName evidence="3">Lebercilin-like protein</fullName>
    </recommendedName>
    <alternativeName>
        <fullName evidence="4">Leber congenital amaurosis 5-like protein</fullName>
    </alternativeName>
</protein>
<feature type="non-terminal residue" evidence="8">
    <location>
        <position position="1"/>
    </location>
</feature>
<dbReference type="InterPro" id="IPR028933">
    <property type="entry name" value="Lebercilin_dom"/>
</dbReference>
<feature type="coiled-coil region" evidence="5">
    <location>
        <begin position="96"/>
        <end position="166"/>
    </location>
</feature>
<dbReference type="AlphaFoldDB" id="A0AAW1BJ71"/>
<dbReference type="PANTHER" id="PTHR16650:SF9">
    <property type="entry name" value="LEBERCILIN-LIKE PROTEIN"/>
    <property type="match status" value="1"/>
</dbReference>
<evidence type="ECO:0000313" key="8">
    <source>
        <dbReference type="EMBL" id="KAK9402099.1"/>
    </source>
</evidence>
<proteinExistence type="inferred from homology"/>
<feature type="region of interest" description="Disordered" evidence="6">
    <location>
        <begin position="394"/>
        <end position="425"/>
    </location>
</feature>
<dbReference type="EMBL" id="JAOTOJ010000004">
    <property type="protein sequence ID" value="KAK9402099.1"/>
    <property type="molecule type" value="Genomic_DNA"/>
</dbReference>
<evidence type="ECO:0000256" key="1">
    <source>
        <dbReference type="ARBA" id="ARBA00010229"/>
    </source>
</evidence>
<sequence>GKILPKKKRQQKTTLTTDHNMISHLLLATDHNIKELKNEVAVLRNKLETFTMENKTLKRLQSQHLKAISKHKNAEINLPDLLATQSNEVLTLRSLLRTFHEKERRASNKLREIEAELLKTTDALRALQKLSEEKKLEDREDLKRKLTSYTQKLEASDKRIQDLEKQMSLNTTSFNHQLAVAKKMTTEAQSSTANLQREIESLKLKLKELKANTDPETGVHLPEILPVHNISNGTFMVTVEITIFAGLQSEEIGSRTEENIQYEKRERQKSRRERQELDLFEDEFNKLKAEPSFFPINHVIPKVNNLEVAMEKEENKADKEAKEAICDEVITAIPRHRPSTLKKHYVFTEATENLHQGYPSTGPLVKPRMPCNGRPRNRQQGELTHFLEDPVTNYEPSFAKFPNERPKDKTLTPSEETTPKIPPEKKRLLLEKLFGSNSIFSK</sequence>
<dbReference type="Pfam" id="PF15619">
    <property type="entry name" value="Lebercilin"/>
    <property type="match status" value="1"/>
</dbReference>
<evidence type="ECO:0000256" key="6">
    <source>
        <dbReference type="SAM" id="MobiDB-lite"/>
    </source>
</evidence>
<evidence type="ECO:0000256" key="3">
    <source>
        <dbReference type="ARBA" id="ARBA00041189"/>
    </source>
</evidence>
<dbReference type="PANTHER" id="PTHR16650">
    <property type="entry name" value="C21ORF13-RELATED"/>
    <property type="match status" value="1"/>
</dbReference>
<feature type="domain" description="Lebercilin" evidence="7">
    <location>
        <begin position="24"/>
        <end position="209"/>
    </location>
</feature>
<accession>A0AAW1BJ71</accession>
<evidence type="ECO:0000256" key="2">
    <source>
        <dbReference type="ARBA" id="ARBA00023054"/>
    </source>
</evidence>
<feature type="coiled-coil region" evidence="5">
    <location>
        <begin position="26"/>
        <end position="53"/>
    </location>
</feature>
<feature type="coiled-coil region" evidence="5">
    <location>
        <begin position="270"/>
        <end position="323"/>
    </location>
</feature>
<evidence type="ECO:0000256" key="5">
    <source>
        <dbReference type="SAM" id="Coils"/>
    </source>
</evidence>
<dbReference type="GO" id="GO:0005930">
    <property type="term" value="C:axoneme"/>
    <property type="evidence" value="ECO:0007669"/>
    <property type="project" value="TreeGrafter"/>
</dbReference>
<keyword evidence="9" id="KW-1185">Reference proteome</keyword>
<dbReference type="Proteomes" id="UP001474421">
    <property type="component" value="Unassembled WGS sequence"/>
</dbReference>
<dbReference type="InterPro" id="IPR026188">
    <property type="entry name" value="Lebercilin-like"/>
</dbReference>
<organism evidence="8 9">
    <name type="scientific">Crotalus adamanteus</name>
    <name type="common">Eastern diamondback rattlesnake</name>
    <dbReference type="NCBI Taxonomy" id="8729"/>
    <lineage>
        <taxon>Eukaryota</taxon>
        <taxon>Metazoa</taxon>
        <taxon>Chordata</taxon>
        <taxon>Craniata</taxon>
        <taxon>Vertebrata</taxon>
        <taxon>Euteleostomi</taxon>
        <taxon>Lepidosauria</taxon>
        <taxon>Squamata</taxon>
        <taxon>Bifurcata</taxon>
        <taxon>Unidentata</taxon>
        <taxon>Episquamata</taxon>
        <taxon>Toxicofera</taxon>
        <taxon>Serpentes</taxon>
        <taxon>Colubroidea</taxon>
        <taxon>Viperidae</taxon>
        <taxon>Crotalinae</taxon>
        <taxon>Crotalus</taxon>
    </lineage>
</organism>